<protein>
    <submittedName>
        <fullName evidence="7">Putative lipid A biosynthesis lauroyl acyltransferase</fullName>
    </submittedName>
</protein>
<keyword evidence="4 7" id="KW-0808">Transferase</keyword>
<keyword evidence="2" id="KW-1003">Cell membrane</keyword>
<dbReference type="Pfam" id="PF03279">
    <property type="entry name" value="Lip_A_acyltrans"/>
    <property type="match status" value="1"/>
</dbReference>
<accession>E7S073</accession>
<gene>
    <name evidence="7" type="ORF">HMPREF0551_2337</name>
</gene>
<reference evidence="7 8" key="1">
    <citation type="submission" date="2010-12" db="EMBL/GenBank/DDBJ databases">
        <authorList>
            <person name="Muzny D."/>
            <person name="Qin X."/>
            <person name="Deng J."/>
            <person name="Jiang H."/>
            <person name="Liu Y."/>
            <person name="Qu J."/>
            <person name="Song X.-Z."/>
            <person name="Zhang L."/>
            <person name="Thornton R."/>
            <person name="Coyle M."/>
            <person name="Francisco L."/>
            <person name="Jackson L."/>
            <person name="Javaid M."/>
            <person name="Korchina V."/>
            <person name="Kovar C."/>
            <person name="Mata R."/>
            <person name="Mathew T."/>
            <person name="Ngo R."/>
            <person name="Nguyen L."/>
            <person name="Nguyen N."/>
            <person name="Okwuonu G."/>
            <person name="Ongeri F."/>
            <person name="Pham C."/>
            <person name="Simmons D."/>
            <person name="Wilczek-Boney K."/>
            <person name="Hale W."/>
            <person name="Jakkamsetti A."/>
            <person name="Pham P."/>
            <person name="Ruth R."/>
            <person name="San Lucas F."/>
            <person name="Warren J."/>
            <person name="Zhang J."/>
            <person name="Zhao Z."/>
            <person name="Zhou C."/>
            <person name="Zhu D."/>
            <person name="Lee S."/>
            <person name="Bess C."/>
            <person name="Blankenburg K."/>
            <person name="Forbes L."/>
            <person name="Fu Q."/>
            <person name="Gubbala S."/>
            <person name="Hirani K."/>
            <person name="Jayaseelan J.C."/>
            <person name="Lara F."/>
            <person name="Munidasa M."/>
            <person name="Palculict T."/>
            <person name="Patil S."/>
            <person name="Pu L.-L."/>
            <person name="Saada N."/>
            <person name="Tang L."/>
            <person name="Weissenberger G."/>
            <person name="Zhu Y."/>
            <person name="Hemphill L."/>
            <person name="Shang Y."/>
            <person name="Youmans B."/>
            <person name="Ayvaz T."/>
            <person name="Ross M."/>
            <person name="Santibanez J."/>
            <person name="Aqrawi P."/>
            <person name="Gross S."/>
            <person name="Joshi V."/>
            <person name="Fowler G."/>
            <person name="Nazareth L."/>
            <person name="Reid J."/>
            <person name="Worley K."/>
            <person name="Petrosino J."/>
            <person name="Highlander S."/>
            <person name="Gibbs R."/>
        </authorList>
    </citation>
    <scope>NUCLEOTIDE SEQUENCE [LARGE SCALE GENOMIC DNA]</scope>
    <source>
        <strain evidence="7 8">ATCC 51599</strain>
    </source>
</reference>
<proteinExistence type="predicted"/>
<dbReference type="eggNOG" id="COG1560">
    <property type="taxonomic scope" value="Bacteria"/>
</dbReference>
<dbReference type="GO" id="GO:0005886">
    <property type="term" value="C:plasma membrane"/>
    <property type="evidence" value="ECO:0007669"/>
    <property type="project" value="UniProtKB-SubCell"/>
</dbReference>
<dbReference type="GO" id="GO:0009247">
    <property type="term" value="P:glycolipid biosynthetic process"/>
    <property type="evidence" value="ECO:0007669"/>
    <property type="project" value="UniProtKB-ARBA"/>
</dbReference>
<dbReference type="HOGENOM" id="CLU_049421_0_0_4"/>
<organism evidence="7 8">
    <name type="scientific">Lautropia mirabilis ATCC 51599</name>
    <dbReference type="NCBI Taxonomy" id="887898"/>
    <lineage>
        <taxon>Bacteria</taxon>
        <taxon>Pseudomonadati</taxon>
        <taxon>Pseudomonadota</taxon>
        <taxon>Betaproteobacteria</taxon>
        <taxon>Burkholderiales</taxon>
        <taxon>Burkholderiaceae</taxon>
        <taxon>Lautropia</taxon>
    </lineage>
</organism>
<comment type="subcellular location">
    <subcellularLocation>
        <location evidence="1">Cell inner membrane</location>
    </subcellularLocation>
</comment>
<dbReference type="PANTHER" id="PTHR30606">
    <property type="entry name" value="LIPID A BIOSYNTHESIS LAUROYL ACYLTRANSFERASE"/>
    <property type="match status" value="1"/>
</dbReference>
<dbReference type="CDD" id="cd07984">
    <property type="entry name" value="LPLAT_LABLAT-like"/>
    <property type="match status" value="1"/>
</dbReference>
<comment type="caution">
    <text evidence="7">The sequence shown here is derived from an EMBL/GenBank/DDBJ whole genome shotgun (WGS) entry which is preliminary data.</text>
</comment>
<dbReference type="GO" id="GO:0016746">
    <property type="term" value="F:acyltransferase activity"/>
    <property type="evidence" value="ECO:0007669"/>
    <property type="project" value="UniProtKB-KW"/>
</dbReference>
<dbReference type="NCBIfam" id="NF006487">
    <property type="entry name" value="PRK08905.1"/>
    <property type="match status" value="1"/>
</dbReference>
<dbReference type="PANTHER" id="PTHR30606:SF10">
    <property type="entry name" value="PHOSPHATIDYLINOSITOL MANNOSIDE ACYLTRANSFERASE"/>
    <property type="match status" value="1"/>
</dbReference>
<keyword evidence="5" id="KW-0472">Membrane</keyword>
<evidence type="ECO:0000256" key="3">
    <source>
        <dbReference type="ARBA" id="ARBA00022519"/>
    </source>
</evidence>
<evidence type="ECO:0000256" key="6">
    <source>
        <dbReference type="ARBA" id="ARBA00023315"/>
    </source>
</evidence>
<sequence>MEIDHTCRISAALVRTVKGLGRLPLPLLHAVGGCLGRLAYVCSAGLRRKTRNNLKTAGLYSRRLAWGSAAAAGKAAIESAYVWFRPDADLLARRGHEAMTRLAQETLARQAAGDNRGLIILTPHIGCFEMGARAYGLTAPITVLYKAPRHPAMHRLLRVGRSQTGVTPVPADTSGVRALLRALKRGEAVGILPDQVPSAGDGLWADFFGRPAFTMTLPLRLAQKTGARVCLMAVWRQADGQGWEVEVEDLEGLPDPATINARIEALVRRRPEQYVWNYNRYKVPAGMTPPTRNPEVNMVMGCIPPVHPESGG</sequence>
<evidence type="ECO:0000256" key="2">
    <source>
        <dbReference type="ARBA" id="ARBA00022475"/>
    </source>
</evidence>
<keyword evidence="8" id="KW-1185">Reference proteome</keyword>
<evidence type="ECO:0000256" key="5">
    <source>
        <dbReference type="ARBA" id="ARBA00023136"/>
    </source>
</evidence>
<dbReference type="EMBL" id="AEQP01000022">
    <property type="protein sequence ID" value="EFV94222.1"/>
    <property type="molecule type" value="Genomic_DNA"/>
</dbReference>
<evidence type="ECO:0000256" key="4">
    <source>
        <dbReference type="ARBA" id="ARBA00022679"/>
    </source>
</evidence>
<dbReference type="STRING" id="887898.HMPREF0551_2337"/>
<evidence type="ECO:0000313" key="7">
    <source>
        <dbReference type="EMBL" id="EFV94222.1"/>
    </source>
</evidence>
<keyword evidence="3" id="KW-0997">Cell inner membrane</keyword>
<dbReference type="RefSeq" id="WP_005674763.1">
    <property type="nucleotide sequence ID" value="NZ_CP146288.1"/>
</dbReference>
<keyword evidence="6 7" id="KW-0012">Acyltransferase</keyword>
<evidence type="ECO:0000313" key="8">
    <source>
        <dbReference type="Proteomes" id="UP000011021"/>
    </source>
</evidence>
<evidence type="ECO:0000256" key="1">
    <source>
        <dbReference type="ARBA" id="ARBA00004533"/>
    </source>
</evidence>
<name>E7S073_9BURK</name>
<dbReference type="AlphaFoldDB" id="E7S073"/>
<dbReference type="Proteomes" id="UP000011021">
    <property type="component" value="Unassembled WGS sequence"/>
</dbReference>
<dbReference type="PIRSF" id="PIRSF026649">
    <property type="entry name" value="MsbB"/>
    <property type="match status" value="1"/>
</dbReference>
<dbReference type="InterPro" id="IPR004960">
    <property type="entry name" value="LipA_acyltrans"/>
</dbReference>